<evidence type="ECO:0000313" key="3">
    <source>
        <dbReference type="Proteomes" id="UP000187455"/>
    </source>
</evidence>
<gene>
    <name evidence="2" type="ORF">AYI68_g1620</name>
    <name evidence="1" type="ORF">AYI68_g8207</name>
</gene>
<accession>A0A1R0GLK3</accession>
<keyword evidence="3" id="KW-1185">Reference proteome</keyword>
<proteinExistence type="predicted"/>
<name>A0A1R0GLK3_9FUNG</name>
<protein>
    <submittedName>
        <fullName evidence="1">Uncharacterized protein</fullName>
    </submittedName>
</protein>
<reference evidence="1" key="2">
    <citation type="submission" date="2017-01" db="EMBL/GenBank/DDBJ databases">
        <authorList>
            <person name="Mah S.A."/>
            <person name="Swanson W.J."/>
            <person name="Moy G.W."/>
            <person name="Vacquier V.D."/>
        </authorList>
    </citation>
    <scope>NUCLEOTIDE SEQUENCE</scope>
    <source>
        <strain evidence="1">ALG-7-W6</strain>
    </source>
</reference>
<comment type="caution">
    <text evidence="1">The sequence shown here is derived from an EMBL/GenBank/DDBJ whole genome shotgun (WGS) entry which is preliminary data.</text>
</comment>
<dbReference type="EMBL" id="LSSL01007695">
    <property type="protein sequence ID" value="OLY77759.1"/>
    <property type="molecule type" value="Genomic_DNA"/>
</dbReference>
<dbReference type="Proteomes" id="UP000187455">
    <property type="component" value="Unassembled WGS sequence"/>
</dbReference>
<organism evidence="1 3">
    <name type="scientific">Smittium mucronatum</name>
    <dbReference type="NCBI Taxonomy" id="133383"/>
    <lineage>
        <taxon>Eukaryota</taxon>
        <taxon>Fungi</taxon>
        <taxon>Fungi incertae sedis</taxon>
        <taxon>Zoopagomycota</taxon>
        <taxon>Kickxellomycotina</taxon>
        <taxon>Harpellomycetes</taxon>
        <taxon>Harpellales</taxon>
        <taxon>Legeriomycetaceae</taxon>
        <taxon>Smittium</taxon>
    </lineage>
</organism>
<dbReference type="EMBL" id="LSSL01000576">
    <property type="protein sequence ID" value="OLY84222.1"/>
    <property type="molecule type" value="Genomic_DNA"/>
</dbReference>
<reference evidence="1 3" key="1">
    <citation type="journal article" date="2016" name="Mol. Biol. Evol.">
        <title>Genome-Wide Survey of Gut Fungi (Harpellales) Reveals the First Horizontally Transferred Ubiquitin Gene from a Mosquito Host.</title>
        <authorList>
            <person name="Wang Y."/>
            <person name="White M.M."/>
            <person name="Kvist S."/>
            <person name="Moncalvo J.M."/>
        </authorList>
    </citation>
    <scope>NUCLEOTIDE SEQUENCE [LARGE SCALE GENOMIC DNA]</scope>
    <source>
        <strain evidence="1 3">ALG-7-W6</strain>
    </source>
</reference>
<evidence type="ECO:0000313" key="1">
    <source>
        <dbReference type="EMBL" id="OLY77759.1"/>
    </source>
</evidence>
<sequence>MNKLCFKNPYIRLDSIATTPFLDEIILETGHSDSEDCDSRERHLETGVTDILVQPIGIPVHKSSDENHTDLRV</sequence>
<dbReference type="AlphaFoldDB" id="A0A1R0GLK3"/>
<evidence type="ECO:0000313" key="2">
    <source>
        <dbReference type="EMBL" id="OLY84222.1"/>
    </source>
</evidence>